<organism evidence="4 5">
    <name type="scientific">Planktothrix mougeotii LEGE 06226</name>
    <dbReference type="NCBI Taxonomy" id="1828728"/>
    <lineage>
        <taxon>Bacteria</taxon>
        <taxon>Bacillati</taxon>
        <taxon>Cyanobacteriota</taxon>
        <taxon>Cyanophyceae</taxon>
        <taxon>Oscillatoriophycideae</taxon>
        <taxon>Oscillatoriales</taxon>
        <taxon>Microcoleaceae</taxon>
        <taxon>Planktothrix</taxon>
    </lineage>
</organism>
<dbReference type="PIRSF" id="PIRSF000390">
    <property type="entry name" value="PLP_StrS"/>
    <property type="match status" value="1"/>
</dbReference>
<dbReference type="EMBL" id="JADEWU010000112">
    <property type="protein sequence ID" value="MBE9146622.1"/>
    <property type="molecule type" value="Genomic_DNA"/>
</dbReference>
<evidence type="ECO:0000256" key="2">
    <source>
        <dbReference type="ARBA" id="ARBA00037999"/>
    </source>
</evidence>
<gene>
    <name evidence="4" type="ORF">IQ236_25845</name>
</gene>
<dbReference type="InterPro" id="IPR015424">
    <property type="entry name" value="PyrdxlP-dep_Trfase"/>
</dbReference>
<protein>
    <submittedName>
        <fullName evidence="4">DegT/DnrJ/EryC1/StrS family aminotransferase</fullName>
    </submittedName>
</protein>
<comment type="caution">
    <text evidence="4">The sequence shown here is derived from an EMBL/GenBank/DDBJ whole genome shotgun (WGS) entry which is preliminary data.</text>
</comment>
<accession>A0ABR9UJJ8</accession>
<reference evidence="4 5" key="1">
    <citation type="submission" date="2020-10" db="EMBL/GenBank/DDBJ databases">
        <authorList>
            <person name="Castelo-Branco R."/>
            <person name="Eusebio N."/>
            <person name="Adriana R."/>
            <person name="Vieira A."/>
            <person name="Brugerolle De Fraissinette N."/>
            <person name="Rezende De Castro R."/>
            <person name="Schneider M.P."/>
            <person name="Vasconcelos V."/>
            <person name="Leao P.N."/>
        </authorList>
    </citation>
    <scope>NUCLEOTIDE SEQUENCE [LARGE SCALE GENOMIC DNA]</scope>
    <source>
        <strain evidence="4 5">LEGE 06226</strain>
    </source>
</reference>
<dbReference type="GO" id="GO:0008483">
    <property type="term" value="F:transaminase activity"/>
    <property type="evidence" value="ECO:0007669"/>
    <property type="project" value="UniProtKB-KW"/>
</dbReference>
<proteinExistence type="inferred from homology"/>
<keyword evidence="5" id="KW-1185">Reference proteome</keyword>
<keyword evidence="1 3" id="KW-0663">Pyridoxal phosphate</keyword>
<dbReference type="RefSeq" id="WP_193871938.1">
    <property type="nucleotide sequence ID" value="NZ_JADEWU010000112.1"/>
</dbReference>
<dbReference type="Proteomes" id="UP000640725">
    <property type="component" value="Unassembled WGS sequence"/>
</dbReference>
<evidence type="ECO:0000313" key="4">
    <source>
        <dbReference type="EMBL" id="MBE9146622.1"/>
    </source>
</evidence>
<keyword evidence="4" id="KW-0032">Aminotransferase</keyword>
<dbReference type="Pfam" id="PF01041">
    <property type="entry name" value="DegT_DnrJ_EryC1"/>
    <property type="match status" value="1"/>
</dbReference>
<dbReference type="InterPro" id="IPR015421">
    <property type="entry name" value="PyrdxlP-dep_Trfase_major"/>
</dbReference>
<evidence type="ECO:0000256" key="1">
    <source>
        <dbReference type="ARBA" id="ARBA00022898"/>
    </source>
</evidence>
<name>A0ABR9UJJ8_9CYAN</name>
<dbReference type="PANTHER" id="PTHR30244:SF36">
    <property type="entry name" value="3-OXO-GLUCOSE-6-PHOSPHATE:GLUTAMATE AMINOTRANSFERASE"/>
    <property type="match status" value="1"/>
</dbReference>
<dbReference type="InterPro" id="IPR000653">
    <property type="entry name" value="DegT/StrS_aminotransferase"/>
</dbReference>
<evidence type="ECO:0000313" key="5">
    <source>
        <dbReference type="Proteomes" id="UP000640725"/>
    </source>
</evidence>
<sequence>MTSTLTSVPFVDLSFIHDPLKPEIQAAIQAVIDKGDFVLGHDVAEFEIAFAQACGVQYGVGVACGTDAIALGLQACGIQPGDEVLVPANTFIATLIGVLHAGATPILVDCEPHTALIDLNQADKFVTSKTKAIIPVHLYGQMVSPHQLFAFAASHNLIIFEDAAQAHLAERESYCAGSVGLAAAFSFYPSKNLGGFGDGGMVVTQNETVARNLRSLRNYGAPQKYLHTERGTNSRLDTIQAAILKVKLPHLNSWNRDRNFAAEKYDASLLLLREKGIIPIENQGADGHVYHLYVIRVTEDCAINRDTLQNKLTEQGIQVGIHYPIPCHLQPAYQNLGYKEGDFPQTEKLSQQILSLPMYPGLTTNQINHVLTVISYQLSVISYQ</sequence>
<dbReference type="CDD" id="cd00616">
    <property type="entry name" value="AHBA_syn"/>
    <property type="match status" value="1"/>
</dbReference>
<keyword evidence="4" id="KW-0808">Transferase</keyword>
<comment type="similarity">
    <text evidence="2 3">Belongs to the DegT/DnrJ/EryC1 family.</text>
</comment>
<dbReference type="Gene3D" id="3.40.640.10">
    <property type="entry name" value="Type I PLP-dependent aspartate aminotransferase-like (Major domain)"/>
    <property type="match status" value="1"/>
</dbReference>
<dbReference type="Gene3D" id="3.90.1150.10">
    <property type="entry name" value="Aspartate Aminotransferase, domain 1"/>
    <property type="match status" value="1"/>
</dbReference>
<dbReference type="InterPro" id="IPR015422">
    <property type="entry name" value="PyrdxlP-dep_Trfase_small"/>
</dbReference>
<dbReference type="PANTHER" id="PTHR30244">
    <property type="entry name" value="TRANSAMINASE"/>
    <property type="match status" value="1"/>
</dbReference>
<evidence type="ECO:0000256" key="3">
    <source>
        <dbReference type="RuleBase" id="RU004508"/>
    </source>
</evidence>
<dbReference type="SUPFAM" id="SSF53383">
    <property type="entry name" value="PLP-dependent transferases"/>
    <property type="match status" value="1"/>
</dbReference>